<dbReference type="OrthoDB" id="8481007at2"/>
<dbReference type="AlphaFoldDB" id="A0A0H2MY67"/>
<proteinExistence type="predicted"/>
<dbReference type="PROSITE" id="PS51257">
    <property type="entry name" value="PROKAR_LIPOPROTEIN"/>
    <property type="match status" value="1"/>
</dbReference>
<keyword evidence="1" id="KW-0732">Signal</keyword>
<keyword evidence="3" id="KW-1185">Reference proteome</keyword>
<evidence type="ECO:0008006" key="4">
    <source>
        <dbReference type="Google" id="ProtNLM"/>
    </source>
</evidence>
<accession>A0A0H2MY67</accession>
<evidence type="ECO:0000256" key="1">
    <source>
        <dbReference type="SAM" id="SignalP"/>
    </source>
</evidence>
<comment type="caution">
    <text evidence="2">The sequence shown here is derived from an EMBL/GenBank/DDBJ whole genome shotgun (WGS) entry which is preliminary data.</text>
</comment>
<organism evidence="2 3">
    <name type="scientific">Kiloniella spongiae</name>
    <dbReference type="NCBI Taxonomy" id="1489064"/>
    <lineage>
        <taxon>Bacteria</taxon>
        <taxon>Pseudomonadati</taxon>
        <taxon>Pseudomonadota</taxon>
        <taxon>Alphaproteobacteria</taxon>
        <taxon>Rhodospirillales</taxon>
        <taxon>Kiloniellaceae</taxon>
        <taxon>Kiloniella</taxon>
    </lineage>
</organism>
<feature type="chain" id="PRO_5002597706" description="Lipoprotein" evidence="1">
    <location>
        <begin position="20"/>
        <end position="116"/>
    </location>
</feature>
<reference evidence="2 3" key="1">
    <citation type="submission" date="2015-03" db="EMBL/GenBank/DDBJ databases">
        <title>Genome Sequence of Kiloniella spongiae MEBiC09566, isolated from a marine sponge.</title>
        <authorList>
            <person name="Shao Z."/>
            <person name="Wang L."/>
            <person name="Li X."/>
        </authorList>
    </citation>
    <scope>NUCLEOTIDE SEQUENCE [LARGE SCALE GENOMIC DNA]</scope>
    <source>
        <strain evidence="2 3">MEBiC09566</strain>
    </source>
</reference>
<protein>
    <recommendedName>
        <fullName evidence="4">Lipoprotein</fullName>
    </recommendedName>
</protein>
<name>A0A0H2MY67_9PROT</name>
<sequence>MKYLAVLFLVFFTVGCSNSAYHRQIGTGPITLSEPAQKSFERYLDSNPAVFAITKDGSTSWGWYYCPENNGCRGNNFVSMAPAIKSCEERAHGKPCKVYAIGRNIVWKTEEVETGS</sequence>
<evidence type="ECO:0000313" key="3">
    <source>
        <dbReference type="Proteomes" id="UP000035444"/>
    </source>
</evidence>
<dbReference type="EMBL" id="LAQL01000003">
    <property type="protein sequence ID" value="KLN61660.1"/>
    <property type="molecule type" value="Genomic_DNA"/>
</dbReference>
<feature type="signal peptide" evidence="1">
    <location>
        <begin position="1"/>
        <end position="19"/>
    </location>
</feature>
<gene>
    <name evidence="2" type="ORF">WH96_04800</name>
</gene>
<evidence type="ECO:0000313" key="2">
    <source>
        <dbReference type="EMBL" id="KLN61660.1"/>
    </source>
</evidence>
<dbReference type="RefSeq" id="WP_047762995.1">
    <property type="nucleotide sequence ID" value="NZ_LAQL01000003.1"/>
</dbReference>
<dbReference type="Proteomes" id="UP000035444">
    <property type="component" value="Unassembled WGS sequence"/>
</dbReference>